<gene>
    <name evidence="2" type="ORF">TASK_LOCUS2554</name>
</gene>
<dbReference type="Proteomes" id="UP000282613">
    <property type="component" value="Unassembled WGS sequence"/>
</dbReference>
<dbReference type="InterPro" id="IPR001810">
    <property type="entry name" value="F-box_dom"/>
</dbReference>
<organism evidence="4">
    <name type="scientific">Taenia asiatica</name>
    <name type="common">Asian tapeworm</name>
    <dbReference type="NCBI Taxonomy" id="60517"/>
    <lineage>
        <taxon>Eukaryota</taxon>
        <taxon>Metazoa</taxon>
        <taxon>Spiralia</taxon>
        <taxon>Lophotrochozoa</taxon>
        <taxon>Platyhelminthes</taxon>
        <taxon>Cestoda</taxon>
        <taxon>Eucestoda</taxon>
        <taxon>Cyclophyllidea</taxon>
        <taxon>Taeniidae</taxon>
        <taxon>Taenia</taxon>
    </lineage>
</organism>
<dbReference type="WBParaSite" id="TASK_0000255301-mRNA-1">
    <property type="protein sequence ID" value="TASK_0000255301-mRNA-1"/>
    <property type="gene ID" value="TASK_0000255301"/>
</dbReference>
<feature type="domain" description="F-box" evidence="1">
    <location>
        <begin position="39"/>
        <end position="88"/>
    </location>
</feature>
<dbReference type="InterPro" id="IPR036047">
    <property type="entry name" value="F-box-like_dom_sf"/>
</dbReference>
<evidence type="ECO:0000313" key="3">
    <source>
        <dbReference type="Proteomes" id="UP000282613"/>
    </source>
</evidence>
<evidence type="ECO:0000313" key="2">
    <source>
        <dbReference type="EMBL" id="VDK25514.1"/>
    </source>
</evidence>
<reference evidence="4" key="1">
    <citation type="submission" date="2017-02" db="UniProtKB">
        <authorList>
            <consortium name="WormBaseParasite"/>
        </authorList>
    </citation>
    <scope>IDENTIFICATION</scope>
</reference>
<keyword evidence="3" id="KW-1185">Reference proteome</keyword>
<proteinExistence type="predicted"/>
<evidence type="ECO:0000313" key="4">
    <source>
        <dbReference type="WBParaSite" id="TASK_0000255301-mRNA-1"/>
    </source>
</evidence>
<accession>A0A0R3VYQ9</accession>
<sequence>MLASHIIRAPSTVATDNARQHVLCPKEGIGKLKAQENKDRTITELPFELPLRICEYLDAADLVNICTALPNWKSILSTRRSSTVMAQHIKQWTWLDGRLTSDAIRYHTQQTHSCQSLLSALPHVQAHRTIRFRLLRLFNIDKMAYCECIWMLESPRIAAGMDIPLSRYPLNVWFARRSNLTIIGDRHDSGLDYLVVRSADAASDEELDDFDCIIYFVYHFLVLEDEIKAIMEALEPH</sequence>
<reference evidence="2 3" key="2">
    <citation type="submission" date="2018-11" db="EMBL/GenBank/DDBJ databases">
        <authorList>
            <consortium name="Pathogen Informatics"/>
        </authorList>
    </citation>
    <scope>NUCLEOTIDE SEQUENCE [LARGE SCALE GENOMIC DNA]</scope>
</reference>
<dbReference type="EMBL" id="UYRS01002023">
    <property type="protein sequence ID" value="VDK25514.1"/>
    <property type="molecule type" value="Genomic_DNA"/>
</dbReference>
<dbReference type="OrthoDB" id="6279036at2759"/>
<dbReference type="SUPFAM" id="SSF81383">
    <property type="entry name" value="F-box domain"/>
    <property type="match status" value="1"/>
</dbReference>
<protein>
    <submittedName>
        <fullName evidence="4">F-box domain-containing protein</fullName>
    </submittedName>
</protein>
<dbReference type="PROSITE" id="PS50181">
    <property type="entry name" value="FBOX"/>
    <property type="match status" value="1"/>
</dbReference>
<evidence type="ECO:0000259" key="1">
    <source>
        <dbReference type="PROSITE" id="PS50181"/>
    </source>
</evidence>
<dbReference type="Gene3D" id="1.20.1280.50">
    <property type="match status" value="1"/>
</dbReference>
<name>A0A0R3VYQ9_TAEAS</name>
<dbReference type="AlphaFoldDB" id="A0A0R3VYQ9"/>